<feature type="region of interest" description="Disordered" evidence="1">
    <location>
        <begin position="1"/>
        <end position="59"/>
    </location>
</feature>
<feature type="compositionally biased region" description="Polar residues" evidence="1">
    <location>
        <begin position="110"/>
        <end position="137"/>
    </location>
</feature>
<feature type="compositionally biased region" description="Acidic residues" evidence="1">
    <location>
        <begin position="374"/>
        <end position="393"/>
    </location>
</feature>
<dbReference type="Proteomes" id="UP000250266">
    <property type="component" value="Unassembled WGS sequence"/>
</dbReference>
<feature type="region of interest" description="Disordered" evidence="1">
    <location>
        <begin position="107"/>
        <end position="223"/>
    </location>
</feature>
<accession>A0A8E2EBH0</accession>
<sequence length="829" mass="93028">MNARVEQLQANVLGQRSDDADKQSNVDSDVDQNNDPSSDALASAEDKSNDSQEDPASTQLIKEQNAALGLSLSSLDAADRDTAAEGASLLNSARAIGSSAKIHQLPIRGTEQTITSTTHSGKLTSISRLPPSSQTSGRLRKPTQRTENLVKRQQPKRHPYDPPASPEKPKLVTKASKTLTTRRRAIRNTTRNDGDEQDEEQDTGASAIPPSSGRQQKNKRVTGAKMVVAPETLDNVEKQIVHEKGYAARLTGSKRSSDELGDESGTVELRSPKRARPTHPSHPQVVVTRASEKDYAITEHDDEALKAPPQKRGRPPKTAAAVKSSTTREISNKTAAAASKRAKSNRSVLNTEAQARAAARVRRRRKYRPFPEPEQAEEAMEEDVEEPVQDTDIAEGPAPVSSDSINGHAADINGEDDDDNYQPQEDGHPDVDDHDEYIAGEKEAIEDGDDDEIEDDDDDDDDGFDLLGERSRLQEIFILVKKERRRIPYATTTCKNISRACRAACKHFEEARISLAGDEDDEALGNTLIDIHDMIENLKDNTTKEPKLQLTQDIYARTIPSLVRVLEEALSYYKHVERLHQSGDELELSVDSLAKVTNLVSSILSLQTLVHTWGKKLDSSLGIVKPIRNKVIAPLKLVEKTFKRELQRQEQRKAEREASRKAIAQQQRAEKEYTRKREVAAKEAARQQRWYYLHLDRIECEPDITLHDRLRNKCVEDSEELDANGEPIERLSLLGERDGPRRPEATNMEGLDWTDEELEALIDGLRKYAGPRVFSRIFKKYCRPPGILRPFTAREITQQAAYVRRLLIRHREQEQEEVEQWILDIPVLQ</sequence>
<feature type="compositionally biased region" description="Low complexity" evidence="1">
    <location>
        <begin position="25"/>
        <end position="39"/>
    </location>
</feature>
<dbReference type="EMBL" id="KV744940">
    <property type="protein sequence ID" value="OCK80917.1"/>
    <property type="molecule type" value="Genomic_DNA"/>
</dbReference>
<name>A0A8E2EBH0_9PEZI</name>
<keyword evidence="3" id="KW-1185">Reference proteome</keyword>
<evidence type="ECO:0000256" key="1">
    <source>
        <dbReference type="SAM" id="MobiDB-lite"/>
    </source>
</evidence>
<dbReference type="OrthoDB" id="3939134at2759"/>
<gene>
    <name evidence="2" type="ORF">K432DRAFT_381792</name>
</gene>
<evidence type="ECO:0000313" key="2">
    <source>
        <dbReference type="EMBL" id="OCK80917.1"/>
    </source>
</evidence>
<feature type="compositionally biased region" description="Basic residues" evidence="1">
    <location>
        <begin position="359"/>
        <end position="368"/>
    </location>
</feature>
<proteinExistence type="predicted"/>
<organism evidence="2 3">
    <name type="scientific">Lepidopterella palustris CBS 459.81</name>
    <dbReference type="NCBI Taxonomy" id="1314670"/>
    <lineage>
        <taxon>Eukaryota</taxon>
        <taxon>Fungi</taxon>
        <taxon>Dikarya</taxon>
        <taxon>Ascomycota</taxon>
        <taxon>Pezizomycotina</taxon>
        <taxon>Dothideomycetes</taxon>
        <taxon>Pleosporomycetidae</taxon>
        <taxon>Mytilinidiales</taxon>
        <taxon>Argynnaceae</taxon>
        <taxon>Lepidopterella</taxon>
    </lineage>
</organism>
<feature type="compositionally biased region" description="Basic and acidic residues" evidence="1">
    <location>
        <begin position="425"/>
        <end position="445"/>
    </location>
</feature>
<reference evidence="2 3" key="1">
    <citation type="journal article" date="2016" name="Nat. Commun.">
        <title>Ectomycorrhizal ecology is imprinted in the genome of the dominant symbiotic fungus Cenococcum geophilum.</title>
        <authorList>
            <consortium name="DOE Joint Genome Institute"/>
            <person name="Peter M."/>
            <person name="Kohler A."/>
            <person name="Ohm R.A."/>
            <person name="Kuo A."/>
            <person name="Krutzmann J."/>
            <person name="Morin E."/>
            <person name="Arend M."/>
            <person name="Barry K.W."/>
            <person name="Binder M."/>
            <person name="Choi C."/>
            <person name="Clum A."/>
            <person name="Copeland A."/>
            <person name="Grisel N."/>
            <person name="Haridas S."/>
            <person name="Kipfer T."/>
            <person name="LaButti K."/>
            <person name="Lindquist E."/>
            <person name="Lipzen A."/>
            <person name="Maire R."/>
            <person name="Meier B."/>
            <person name="Mihaltcheva S."/>
            <person name="Molinier V."/>
            <person name="Murat C."/>
            <person name="Poggeler S."/>
            <person name="Quandt C.A."/>
            <person name="Sperisen C."/>
            <person name="Tritt A."/>
            <person name="Tisserant E."/>
            <person name="Crous P.W."/>
            <person name="Henrissat B."/>
            <person name="Nehls U."/>
            <person name="Egli S."/>
            <person name="Spatafora J.W."/>
            <person name="Grigoriev I.V."/>
            <person name="Martin F.M."/>
        </authorList>
    </citation>
    <scope>NUCLEOTIDE SEQUENCE [LARGE SCALE GENOMIC DNA]</scope>
    <source>
        <strain evidence="2 3">CBS 459.81</strain>
    </source>
</reference>
<dbReference type="AlphaFoldDB" id="A0A8E2EBH0"/>
<feature type="compositionally biased region" description="Acidic residues" evidence="1">
    <location>
        <begin position="446"/>
        <end position="464"/>
    </location>
</feature>
<feature type="compositionally biased region" description="Basic and acidic residues" evidence="1">
    <location>
        <begin position="649"/>
        <end position="660"/>
    </location>
</feature>
<protein>
    <submittedName>
        <fullName evidence="2">Uncharacterized protein</fullName>
    </submittedName>
</protein>
<feature type="region of interest" description="Disordered" evidence="1">
    <location>
        <begin position="245"/>
        <end position="466"/>
    </location>
</feature>
<feature type="region of interest" description="Disordered" evidence="1">
    <location>
        <begin position="649"/>
        <end position="675"/>
    </location>
</feature>
<evidence type="ECO:0000313" key="3">
    <source>
        <dbReference type="Proteomes" id="UP000250266"/>
    </source>
</evidence>
<feature type="compositionally biased region" description="Basic and acidic residues" evidence="1">
    <location>
        <begin position="290"/>
        <end position="305"/>
    </location>
</feature>